<proteinExistence type="predicted"/>
<accession>A0A7I7UB03</accession>
<name>A0A7I7UB03_MYCPF</name>
<dbReference type="Proteomes" id="UP000466554">
    <property type="component" value="Chromosome"/>
</dbReference>
<dbReference type="InterPro" id="IPR036188">
    <property type="entry name" value="FAD/NAD-bd_sf"/>
</dbReference>
<reference evidence="1 2" key="1">
    <citation type="journal article" date="2019" name="Emerg. Microbes Infect.">
        <title>Comprehensive subspecies identification of 175 nontuberculous mycobacteria species based on 7547 genomic profiles.</title>
        <authorList>
            <person name="Matsumoto Y."/>
            <person name="Kinjo T."/>
            <person name="Motooka D."/>
            <person name="Nabeya D."/>
            <person name="Jung N."/>
            <person name="Uechi K."/>
            <person name="Horii T."/>
            <person name="Iida T."/>
            <person name="Fujita J."/>
            <person name="Nakamura S."/>
        </authorList>
    </citation>
    <scope>NUCLEOTIDE SEQUENCE [LARGE SCALE GENOMIC DNA]</scope>
    <source>
        <strain evidence="1 2">JCM 6367</strain>
    </source>
</reference>
<protein>
    <recommendedName>
        <fullName evidence="3">FAD-dependent oxidoreductase 2 FAD binding domain-containing protein</fullName>
    </recommendedName>
</protein>
<sequence length="261" mass="28147">MNDPEWDDEVDVVCTDTGLAGLATAISAADQDGEVFLASAPTPARHGWFTIDVMSDGDEATGDEATGDYLRSLTSDIDLSALGQHDADLPVRAAGEPVPVRRRPIPTFDGARLRDWAARCIPSPTGYLYTQVTDWTSATMDRGDGELVKVTEIGEMIPDVADPIGSVRRWLTAQAEDRDLWPQPVTRFERLVFEDHVVTGAVFATADGPLSIRARHGVLICRHEDVARGPAGDGLTGQDPLRVALVGKEASRFGRVELLTG</sequence>
<organism evidence="1 2">
    <name type="scientific">Mycolicibacterium parafortuitum</name>
    <name type="common">Mycobacterium parafortuitum</name>
    <dbReference type="NCBI Taxonomy" id="39692"/>
    <lineage>
        <taxon>Bacteria</taxon>
        <taxon>Bacillati</taxon>
        <taxon>Actinomycetota</taxon>
        <taxon>Actinomycetes</taxon>
        <taxon>Mycobacteriales</taxon>
        <taxon>Mycobacteriaceae</taxon>
        <taxon>Mycolicibacterium</taxon>
    </lineage>
</organism>
<evidence type="ECO:0008006" key="3">
    <source>
        <dbReference type="Google" id="ProtNLM"/>
    </source>
</evidence>
<dbReference type="AlphaFoldDB" id="A0A7I7UB03"/>
<evidence type="ECO:0000313" key="2">
    <source>
        <dbReference type="Proteomes" id="UP000466554"/>
    </source>
</evidence>
<dbReference type="RefSeq" id="WP_163768988.1">
    <property type="nucleotide sequence ID" value="NZ_AP022598.1"/>
</dbReference>
<dbReference type="SUPFAM" id="SSF51905">
    <property type="entry name" value="FAD/NAD(P)-binding domain"/>
    <property type="match status" value="1"/>
</dbReference>
<dbReference type="EMBL" id="AP022598">
    <property type="protein sequence ID" value="BBY78335.1"/>
    <property type="molecule type" value="Genomic_DNA"/>
</dbReference>
<evidence type="ECO:0000313" key="1">
    <source>
        <dbReference type="EMBL" id="BBY78335.1"/>
    </source>
</evidence>
<gene>
    <name evidence="1" type="ORF">MPRF_52340</name>
</gene>